<geneLocation type="chloroplast" evidence="5"/>
<keyword evidence="5" id="KW-0150">Chloroplast</keyword>
<keyword evidence="2" id="KW-0804">Transcription</keyword>
<dbReference type="Pfam" id="PF01193">
    <property type="entry name" value="RNA_pol_L"/>
    <property type="match status" value="1"/>
</dbReference>
<dbReference type="EMBL" id="MK085997">
    <property type="protein sequence ID" value="QBX98419.1"/>
    <property type="molecule type" value="Genomic_DNA"/>
</dbReference>
<evidence type="ECO:0000256" key="2">
    <source>
        <dbReference type="ARBA" id="ARBA00023163"/>
    </source>
</evidence>
<dbReference type="GO" id="GO:0046983">
    <property type="term" value="F:protein dimerization activity"/>
    <property type="evidence" value="ECO:0007669"/>
    <property type="project" value="InterPro"/>
</dbReference>
<name>A0A4D6C5X4_9CHLO</name>
<dbReference type="SUPFAM" id="SSF56553">
    <property type="entry name" value="Insert subdomain of RNA polymerase alpha subunit"/>
    <property type="match status" value="1"/>
</dbReference>
<reference evidence="5" key="1">
    <citation type="journal article" date="2019" name="Genome Biol. Evol.">
        <title>Tracing the Evolution of the Plastome and Mitogenome in the Chloropicophyceae Uncovered Convergent tRNA Gene Losses and a Variant Plastid Genetic Code.</title>
        <authorList>
            <person name="Turmel M."/>
            <person name="Dos Santos A.L."/>
            <person name="Otis C."/>
            <person name="Sergerie R."/>
            <person name="Lemieux C."/>
        </authorList>
    </citation>
    <scope>NUCLEOTIDE SEQUENCE</scope>
</reference>
<organism evidence="5">
    <name type="scientific">Chloropicon sp. RCC4434</name>
    <dbReference type="NCBI Taxonomy" id="2565277"/>
    <lineage>
        <taxon>Eukaryota</taxon>
        <taxon>Viridiplantae</taxon>
        <taxon>Chlorophyta</taxon>
        <taxon>Chloropicophyceae</taxon>
        <taxon>Chloropicales</taxon>
        <taxon>Chloropicaceae</taxon>
        <taxon>Chloropicon</taxon>
    </lineage>
</organism>
<sequence length="227" mass="25540">MQFNYIISCLSDKVLSPTRRFTRYGIGPLKEGQSLTVANTLRRTLLEGIPGWGITYVSLQGAKHEYTVLPGVRESALDLLLNLRETVLISQYQVKESLLSGFIEKRGPGYLYARDLILPDELAVIDPNQKIATLSNDGQISGKFVIEYGTKYSHKPIAPKTNTFFSTGATFFPVKRVSYSIKKEPDPVTGDISEYIFLEILTDNSLHPRNAISYAVNYLFELFHPLK</sequence>
<gene>
    <name evidence="5" type="primary">rpoA</name>
</gene>
<dbReference type="AlphaFoldDB" id="A0A4D6C5X4"/>
<keyword evidence="1" id="KW-0240">DNA-directed RNA polymerase</keyword>
<dbReference type="Gene3D" id="3.30.1360.10">
    <property type="entry name" value="RNA polymerase, RBP11-like subunit"/>
    <property type="match status" value="1"/>
</dbReference>
<dbReference type="SUPFAM" id="SSF55257">
    <property type="entry name" value="RBP11-like subunits of RNA polymerase"/>
    <property type="match status" value="1"/>
</dbReference>
<dbReference type="GO" id="GO:0006351">
    <property type="term" value="P:DNA-templated transcription"/>
    <property type="evidence" value="ECO:0007669"/>
    <property type="project" value="InterPro"/>
</dbReference>
<evidence type="ECO:0000256" key="1">
    <source>
        <dbReference type="ARBA" id="ARBA00022478"/>
    </source>
</evidence>
<dbReference type="InterPro" id="IPR036643">
    <property type="entry name" value="RNApol_insert_sf"/>
</dbReference>
<dbReference type="GO" id="GO:0000428">
    <property type="term" value="C:DNA-directed RNA polymerase complex"/>
    <property type="evidence" value="ECO:0007669"/>
    <property type="project" value="UniProtKB-KW"/>
</dbReference>
<evidence type="ECO:0000256" key="3">
    <source>
        <dbReference type="ARBA" id="ARBA00031776"/>
    </source>
</evidence>
<keyword evidence="5" id="KW-0934">Plastid</keyword>
<dbReference type="CDD" id="cd06928">
    <property type="entry name" value="RNAP_alpha_NTD"/>
    <property type="match status" value="1"/>
</dbReference>
<proteinExistence type="predicted"/>
<evidence type="ECO:0000259" key="4">
    <source>
        <dbReference type="SMART" id="SM00662"/>
    </source>
</evidence>
<dbReference type="InterPro" id="IPR011262">
    <property type="entry name" value="DNA-dir_RNA_pol_insert"/>
</dbReference>
<dbReference type="InterPro" id="IPR011263">
    <property type="entry name" value="DNA-dir_RNA_pol_RpoA/D/Rpb3"/>
</dbReference>
<dbReference type="GO" id="GO:0003899">
    <property type="term" value="F:DNA-directed RNA polymerase activity"/>
    <property type="evidence" value="ECO:0007669"/>
    <property type="project" value="InterPro"/>
</dbReference>
<evidence type="ECO:0000313" key="5">
    <source>
        <dbReference type="EMBL" id="QBX98419.1"/>
    </source>
</evidence>
<protein>
    <recommendedName>
        <fullName evidence="3">Plastid-encoded RNA polymerase subunit alpha</fullName>
    </recommendedName>
</protein>
<dbReference type="SMART" id="SM00662">
    <property type="entry name" value="RPOLD"/>
    <property type="match status" value="1"/>
</dbReference>
<dbReference type="InterPro" id="IPR036603">
    <property type="entry name" value="RBP11-like"/>
</dbReference>
<dbReference type="Pfam" id="PF01000">
    <property type="entry name" value="RNA_pol_A_bac"/>
    <property type="match status" value="1"/>
</dbReference>
<accession>A0A4D6C5X4</accession>
<dbReference type="Gene3D" id="2.170.120.12">
    <property type="entry name" value="DNA-directed RNA polymerase, insert domain"/>
    <property type="match status" value="1"/>
</dbReference>
<feature type="domain" description="DNA-directed RNA polymerase RpoA/D/Rpb3-type" evidence="4">
    <location>
        <begin position="21"/>
        <end position="226"/>
    </location>
</feature>